<dbReference type="KEGG" id="mana:MAMMFC1_03317"/>
<dbReference type="RefSeq" id="WP_126309565.1">
    <property type="nucleotide sequence ID" value="NZ_AP018449.1"/>
</dbReference>
<name>A0A348ANH4_9FIRM</name>
<evidence type="ECO:0000313" key="2">
    <source>
        <dbReference type="Proteomes" id="UP000276437"/>
    </source>
</evidence>
<reference evidence="1 2" key="1">
    <citation type="journal article" date="2018" name="Int. J. Syst. Evol. Microbiol.">
        <title>Methylomusa anaerophila gen. nov., sp. nov., an anaerobic methanol-utilizing bacterium isolated from a microbial fuel cell.</title>
        <authorList>
            <person name="Amano N."/>
            <person name="Yamamuro A."/>
            <person name="Miyahara M."/>
            <person name="Kouzuma A."/>
            <person name="Abe T."/>
            <person name="Watanabe K."/>
        </authorList>
    </citation>
    <scope>NUCLEOTIDE SEQUENCE [LARGE SCALE GENOMIC DNA]</scope>
    <source>
        <strain evidence="1 2">MMFC1</strain>
    </source>
</reference>
<gene>
    <name evidence="1" type="ORF">MAMMFC1_03317</name>
</gene>
<proteinExistence type="predicted"/>
<dbReference type="EMBL" id="AP018449">
    <property type="protein sequence ID" value="BBB92622.1"/>
    <property type="molecule type" value="Genomic_DNA"/>
</dbReference>
<organism evidence="1 2">
    <name type="scientific">Methylomusa anaerophila</name>
    <dbReference type="NCBI Taxonomy" id="1930071"/>
    <lineage>
        <taxon>Bacteria</taxon>
        <taxon>Bacillati</taxon>
        <taxon>Bacillota</taxon>
        <taxon>Negativicutes</taxon>
        <taxon>Selenomonadales</taxon>
        <taxon>Sporomusaceae</taxon>
        <taxon>Methylomusa</taxon>
    </lineage>
</organism>
<sequence length="180" mass="20549">MQDNSMKWLLGVVTVIVTLALLLGGQFVWNRYAVAKPLDKMFNGIQGVEQVTVDFNDQIKSNEQVSIQVKLGDIDNLQKVYTEVIKNLEKKGGTQKYDLVIQDDRSPELEDFYYSVHYYIQEAIVTGKFAVMAERIQSQSNSAGVNTQVYVDTDNIYLQMKKNGRAMYVITPRSHSKEVR</sequence>
<keyword evidence="2" id="KW-1185">Reference proteome</keyword>
<accession>A0A348ANH4</accession>
<dbReference type="AlphaFoldDB" id="A0A348ANH4"/>
<protein>
    <submittedName>
        <fullName evidence="1">Uncharacterized protein</fullName>
    </submittedName>
</protein>
<dbReference type="Proteomes" id="UP000276437">
    <property type="component" value="Chromosome"/>
</dbReference>
<evidence type="ECO:0000313" key="1">
    <source>
        <dbReference type="EMBL" id="BBB92622.1"/>
    </source>
</evidence>
<dbReference type="OrthoDB" id="1684049at2"/>